<dbReference type="AlphaFoldDB" id="A0AAV7J9B0"/>
<reference evidence="2 3" key="1">
    <citation type="journal article" date="2021" name="J. Hered.">
        <title>A chromosome-level genome assembly of the parasitoid wasp, Cotesia glomerata (Hymenoptera: Braconidae).</title>
        <authorList>
            <person name="Pinto B.J."/>
            <person name="Weis J.J."/>
            <person name="Gamble T."/>
            <person name="Ode P.J."/>
            <person name="Paul R."/>
            <person name="Zaspel J.M."/>
        </authorList>
    </citation>
    <scope>NUCLEOTIDE SEQUENCE [LARGE SCALE GENOMIC DNA]</scope>
    <source>
        <strain evidence="2">CgM1</strain>
    </source>
</reference>
<protein>
    <submittedName>
        <fullName evidence="2">Uncharacterized protein</fullName>
    </submittedName>
</protein>
<sequence length="142" mass="16544">MYMSDMKNLGSRWIGPNIPRTAAARSLLVAAISPLPNNKNTGRRRHNVRSETNQTRRRSIIIASGEKKESEITRSYVVQQPHLSVRSYKTSLYTTSTAHSKLKKHLLRANNISISRLQQHYFRHRLFYCFSPQTHSRHLRKC</sequence>
<dbReference type="EMBL" id="JAHXZJ010000001">
    <property type="protein sequence ID" value="KAH0568922.1"/>
    <property type="molecule type" value="Genomic_DNA"/>
</dbReference>
<proteinExistence type="predicted"/>
<dbReference type="Proteomes" id="UP000826195">
    <property type="component" value="Unassembled WGS sequence"/>
</dbReference>
<organism evidence="2 3">
    <name type="scientific">Cotesia glomerata</name>
    <name type="common">Lepidopteran parasitic wasp</name>
    <name type="synonym">Apanteles glomeratus</name>
    <dbReference type="NCBI Taxonomy" id="32391"/>
    <lineage>
        <taxon>Eukaryota</taxon>
        <taxon>Metazoa</taxon>
        <taxon>Ecdysozoa</taxon>
        <taxon>Arthropoda</taxon>
        <taxon>Hexapoda</taxon>
        <taxon>Insecta</taxon>
        <taxon>Pterygota</taxon>
        <taxon>Neoptera</taxon>
        <taxon>Endopterygota</taxon>
        <taxon>Hymenoptera</taxon>
        <taxon>Apocrita</taxon>
        <taxon>Ichneumonoidea</taxon>
        <taxon>Braconidae</taxon>
        <taxon>Microgastrinae</taxon>
        <taxon>Cotesia</taxon>
    </lineage>
</organism>
<evidence type="ECO:0000313" key="2">
    <source>
        <dbReference type="EMBL" id="KAH0568922.1"/>
    </source>
</evidence>
<evidence type="ECO:0000256" key="1">
    <source>
        <dbReference type="SAM" id="MobiDB-lite"/>
    </source>
</evidence>
<accession>A0AAV7J9B0</accession>
<keyword evidence="3" id="KW-1185">Reference proteome</keyword>
<gene>
    <name evidence="2" type="ORF">KQX54_021620</name>
</gene>
<name>A0AAV7J9B0_COTGL</name>
<evidence type="ECO:0000313" key="3">
    <source>
        <dbReference type="Proteomes" id="UP000826195"/>
    </source>
</evidence>
<comment type="caution">
    <text evidence="2">The sequence shown here is derived from an EMBL/GenBank/DDBJ whole genome shotgun (WGS) entry which is preliminary data.</text>
</comment>
<feature type="region of interest" description="Disordered" evidence="1">
    <location>
        <begin position="35"/>
        <end position="56"/>
    </location>
</feature>